<name>A0ACB9ACK5_CICIN</name>
<dbReference type="EMBL" id="CM042015">
    <property type="protein sequence ID" value="KAI3707882.1"/>
    <property type="molecule type" value="Genomic_DNA"/>
</dbReference>
<protein>
    <submittedName>
        <fullName evidence="1">Uncharacterized protein</fullName>
    </submittedName>
</protein>
<gene>
    <name evidence="1" type="ORF">L2E82_36781</name>
</gene>
<organism evidence="1 2">
    <name type="scientific">Cichorium intybus</name>
    <name type="common">Chicory</name>
    <dbReference type="NCBI Taxonomy" id="13427"/>
    <lineage>
        <taxon>Eukaryota</taxon>
        <taxon>Viridiplantae</taxon>
        <taxon>Streptophyta</taxon>
        <taxon>Embryophyta</taxon>
        <taxon>Tracheophyta</taxon>
        <taxon>Spermatophyta</taxon>
        <taxon>Magnoliopsida</taxon>
        <taxon>eudicotyledons</taxon>
        <taxon>Gunneridae</taxon>
        <taxon>Pentapetalae</taxon>
        <taxon>asterids</taxon>
        <taxon>campanulids</taxon>
        <taxon>Asterales</taxon>
        <taxon>Asteraceae</taxon>
        <taxon>Cichorioideae</taxon>
        <taxon>Cichorieae</taxon>
        <taxon>Cichoriinae</taxon>
        <taxon>Cichorium</taxon>
    </lineage>
</organism>
<keyword evidence="2" id="KW-1185">Reference proteome</keyword>
<evidence type="ECO:0000313" key="1">
    <source>
        <dbReference type="EMBL" id="KAI3707882.1"/>
    </source>
</evidence>
<evidence type="ECO:0000313" key="2">
    <source>
        <dbReference type="Proteomes" id="UP001055811"/>
    </source>
</evidence>
<reference evidence="1 2" key="2">
    <citation type="journal article" date="2022" name="Mol. Ecol. Resour.">
        <title>The genomes of chicory, endive, great burdock and yacon provide insights into Asteraceae paleo-polyploidization history and plant inulin production.</title>
        <authorList>
            <person name="Fan W."/>
            <person name="Wang S."/>
            <person name="Wang H."/>
            <person name="Wang A."/>
            <person name="Jiang F."/>
            <person name="Liu H."/>
            <person name="Zhao H."/>
            <person name="Xu D."/>
            <person name="Zhang Y."/>
        </authorList>
    </citation>
    <scope>NUCLEOTIDE SEQUENCE [LARGE SCALE GENOMIC DNA]</scope>
    <source>
        <strain evidence="2">cv. Punajuju</strain>
        <tissue evidence="1">Leaves</tissue>
    </source>
</reference>
<reference evidence="2" key="1">
    <citation type="journal article" date="2022" name="Mol. Ecol. Resour.">
        <title>The genomes of chicory, endive, great burdock and yacon provide insights into Asteraceae palaeo-polyploidization history and plant inulin production.</title>
        <authorList>
            <person name="Fan W."/>
            <person name="Wang S."/>
            <person name="Wang H."/>
            <person name="Wang A."/>
            <person name="Jiang F."/>
            <person name="Liu H."/>
            <person name="Zhao H."/>
            <person name="Xu D."/>
            <person name="Zhang Y."/>
        </authorList>
    </citation>
    <scope>NUCLEOTIDE SEQUENCE [LARGE SCALE GENOMIC DNA]</scope>
    <source>
        <strain evidence="2">cv. Punajuju</strain>
    </source>
</reference>
<proteinExistence type="predicted"/>
<dbReference type="Proteomes" id="UP001055811">
    <property type="component" value="Linkage Group LG07"/>
</dbReference>
<comment type="caution">
    <text evidence="1">The sequence shown here is derived from an EMBL/GenBank/DDBJ whole genome shotgun (WGS) entry which is preliminary data.</text>
</comment>
<accession>A0ACB9ACK5</accession>
<sequence>MNTWQRCKSNKALEAIGKNCPMVVMIEPIATACMINRKSERAKERDGENKSYCSVMWWSQTRADGSASVTLPAAKATPSAFIYSANSSILRYPVIFLPLSLSQLLSPDLSVDGCCLKPPLLTVALKCACIISVYNNMPPSFFVKLNGSKPRKHGLELSDEEPVDQKKYFEDLCKPKCVRAWLDYQGCVKRVQADETGHKHCTGQYFDYWHCVDKCVAPRLFEKLK</sequence>